<feature type="domain" description="Transcription factor IIIC putative zinc-finger" evidence="3">
    <location>
        <begin position="787"/>
        <end position="863"/>
    </location>
</feature>
<keyword evidence="5" id="KW-1185">Reference proteome</keyword>
<dbReference type="FunCoup" id="G7DUD1">
    <property type="interactions" value="2"/>
</dbReference>
<dbReference type="STRING" id="764103.G7DUD1"/>
<dbReference type="RefSeq" id="XP_014569625.1">
    <property type="nucleotide sequence ID" value="XM_014714139.1"/>
</dbReference>
<reference evidence="4 5" key="2">
    <citation type="journal article" date="2012" name="Open Biol.">
        <title>Characteristics of nucleosomes and linker DNA regions on the genome of the basidiomycete Mixia osmundae revealed by mono- and dinucleosome mapping.</title>
        <authorList>
            <person name="Nishida H."/>
            <person name="Kondo S."/>
            <person name="Matsumoto T."/>
            <person name="Suzuki Y."/>
            <person name="Yoshikawa H."/>
            <person name="Taylor T.D."/>
            <person name="Sugiyama J."/>
        </authorList>
    </citation>
    <scope>NUCLEOTIDE SEQUENCE [LARGE SCALE GENOMIC DNA]</scope>
    <source>
        <strain evidence="5">CBS 9802 / IAM 14324 / JCM 22182 / KY 12970</strain>
    </source>
</reference>
<dbReference type="eggNOG" id="ENOG502S5N8">
    <property type="taxonomic scope" value="Eukaryota"/>
</dbReference>
<dbReference type="GO" id="GO:0006384">
    <property type="term" value="P:transcription initiation at RNA polymerase III promoter"/>
    <property type="evidence" value="ECO:0007669"/>
    <property type="project" value="InterPro"/>
</dbReference>
<dbReference type="InterPro" id="IPR024761">
    <property type="entry name" value="TFIIIC_delta_N"/>
</dbReference>
<evidence type="ECO:0000259" key="2">
    <source>
        <dbReference type="Pfam" id="PF12657"/>
    </source>
</evidence>
<accession>G7DUD1</accession>
<dbReference type="PANTHER" id="PTHR15496">
    <property type="entry name" value="GENERAL TRANSCRIPTION FACTOR 3C POLYPEPTIDE 4 FAMILY"/>
    <property type="match status" value="1"/>
</dbReference>
<dbReference type="GO" id="GO:0000127">
    <property type="term" value="C:transcription factor TFIIIC complex"/>
    <property type="evidence" value="ECO:0007669"/>
    <property type="project" value="InterPro"/>
</dbReference>
<dbReference type="InterPro" id="IPR024764">
    <property type="entry name" value="TFIIIC_Znf"/>
</dbReference>
<dbReference type="InParanoid" id="G7DUD1"/>
<reference evidence="4 5" key="1">
    <citation type="journal article" date="2011" name="J. Gen. Appl. Microbiol.">
        <title>Draft genome sequencing of the enigmatic basidiomycete Mixia osmundae.</title>
        <authorList>
            <person name="Nishida H."/>
            <person name="Nagatsuka Y."/>
            <person name="Sugiyama J."/>
        </authorList>
    </citation>
    <scope>NUCLEOTIDE SEQUENCE [LARGE SCALE GENOMIC DNA]</scope>
    <source>
        <strain evidence="5">CBS 9802 / IAM 14324 / JCM 22182 / KY 12970</strain>
    </source>
</reference>
<evidence type="ECO:0000259" key="3">
    <source>
        <dbReference type="Pfam" id="PF12660"/>
    </source>
</evidence>
<evidence type="ECO:0000256" key="1">
    <source>
        <dbReference type="SAM" id="MobiDB-lite"/>
    </source>
</evidence>
<dbReference type="InterPro" id="IPR036322">
    <property type="entry name" value="WD40_repeat_dom_sf"/>
</dbReference>
<feature type="domain" description="Transcription factor IIIC 90kDa subunit N-terminal" evidence="2">
    <location>
        <begin position="268"/>
        <end position="463"/>
    </location>
</feature>
<organism evidence="4 5">
    <name type="scientific">Mixia osmundae (strain CBS 9802 / IAM 14324 / JCM 22182 / KY 12970)</name>
    <dbReference type="NCBI Taxonomy" id="764103"/>
    <lineage>
        <taxon>Eukaryota</taxon>
        <taxon>Fungi</taxon>
        <taxon>Dikarya</taxon>
        <taxon>Basidiomycota</taxon>
        <taxon>Pucciniomycotina</taxon>
        <taxon>Mixiomycetes</taxon>
        <taxon>Mixiales</taxon>
        <taxon>Mixiaceae</taxon>
        <taxon>Mixia</taxon>
    </lineage>
</organism>
<dbReference type="EMBL" id="BABT02000028">
    <property type="protein sequence ID" value="GAA94191.1"/>
    <property type="molecule type" value="Genomic_DNA"/>
</dbReference>
<evidence type="ECO:0008006" key="6">
    <source>
        <dbReference type="Google" id="ProtNLM"/>
    </source>
</evidence>
<dbReference type="PANTHER" id="PTHR15496:SF2">
    <property type="entry name" value="GENERAL TRANSCRIPTION FACTOR 3C POLYPEPTIDE 4"/>
    <property type="match status" value="1"/>
</dbReference>
<comment type="caution">
    <text evidence="4">The sequence shown here is derived from an EMBL/GenBank/DDBJ whole genome shotgun (WGS) entry which is preliminary data.</text>
</comment>
<name>G7DUD1_MIXOS</name>
<dbReference type="Proteomes" id="UP000009131">
    <property type="component" value="Unassembled WGS sequence"/>
</dbReference>
<feature type="compositionally biased region" description="Low complexity" evidence="1">
    <location>
        <begin position="47"/>
        <end position="69"/>
    </location>
</feature>
<proteinExistence type="predicted"/>
<sequence length="866" mass="94548">MSTLQATIKPSSEWDDIDRAINALLSPSPEPAPAAKSIRKRVAKAESAQPSVQPPADASPSDAARDAQSIARDTTQRKPGIRLPNRPQPRPQARAKGAIVQEMIFGSKTDEQLWAESIRASADDHTLTVEPLLSLELPLSLDLNFNSCNKLKWSSDGLQLGFLDHANLHILTPSWTFSSAQRRHAQPVRARAPPGVIALRARKASETMLHKGTKRQRTLASDSIQVSLDADHHFHVILPMPDPPREWPASSVDAPPLGCPGTLGHLWVDFAWSPSGIGQLASNAVALLSNNGEVCIYQPLSRSHNAQWTDTCDLTDILLGEHITTSPADAAAQSNSTQSLAWSENTHNPATLETYSLLALGHRAGQLTLWRLGEDARPCLEQRVHIRDSAWITFLSWQAWRVDADLEQSNIKLAWISSDDEVGLLTVTSEQQVSSTPKHIVEIVMLVTLTEVPTSLRWCHDQLAVTMCSVAELIAIANGKTAGATTRQVPLLRNTEGRIHSAFSPCCAAVPSQEKLLIVAVDSGFQQVDLRSASGDVIHNGPTVNVHESATVTRTHRHFFAGLSIFDNTLPRMRARTIGYDVCSGGSLEAWAYKNESIAKMINKTRANPVATLVVLPQATQSFHTLVAHFLEASCATSPLTGASSSAIASPLLAFLKLHVLDDHIMKSLDTVAAQIVDPPLDDRKLPETPAHGIREALWTSLELQRIRCTLLLFTCLQVGGTAIYFERVADFLNTARTVSYRSIIAVLSHLLQHYDAQDDESRAMLRRIQRSAHASDASTERDEGLSCLACSQPLRAEGRWVLQCANGHLWDRCSVTFSAIGFEPARTCCSCGVKSLTPHATDTTIANVLLAASRWCLYCGGQWAY</sequence>
<dbReference type="Pfam" id="PF12660">
    <property type="entry name" value="zf-TFIIIC"/>
    <property type="match status" value="1"/>
</dbReference>
<dbReference type="OrthoDB" id="421374at2759"/>
<feature type="region of interest" description="Disordered" evidence="1">
    <location>
        <begin position="24"/>
        <end position="95"/>
    </location>
</feature>
<evidence type="ECO:0000313" key="4">
    <source>
        <dbReference type="EMBL" id="GAA94191.1"/>
    </source>
</evidence>
<gene>
    <name evidence="4" type="primary">Mo00839</name>
    <name evidence="4" type="ORF">E5Q_00839</name>
</gene>
<dbReference type="InterPro" id="IPR044230">
    <property type="entry name" value="GTF3C4"/>
</dbReference>
<dbReference type="SUPFAM" id="SSF50978">
    <property type="entry name" value="WD40 repeat-like"/>
    <property type="match status" value="1"/>
</dbReference>
<dbReference type="OMA" id="EERRMEC"/>
<evidence type="ECO:0000313" key="5">
    <source>
        <dbReference type="Proteomes" id="UP000009131"/>
    </source>
</evidence>
<dbReference type="Pfam" id="PF12657">
    <property type="entry name" value="TFIIIC_delta"/>
    <property type="match status" value="1"/>
</dbReference>
<protein>
    <recommendedName>
        <fullName evidence="6">Transcription factor IIIC putative zinc-finger domain-containing protein</fullName>
    </recommendedName>
</protein>
<dbReference type="GO" id="GO:0004402">
    <property type="term" value="F:histone acetyltransferase activity"/>
    <property type="evidence" value="ECO:0007669"/>
    <property type="project" value="InterPro"/>
</dbReference>
<dbReference type="HOGENOM" id="CLU_008513_0_0_1"/>
<dbReference type="AlphaFoldDB" id="G7DUD1"/>